<evidence type="ECO:0000256" key="6">
    <source>
        <dbReference type="ARBA" id="ARBA00023242"/>
    </source>
</evidence>
<keyword evidence="1" id="KW-0479">Metal-binding</keyword>
<keyword evidence="4" id="KW-0238">DNA-binding</keyword>
<dbReference type="STRING" id="1230905.A0A1G4J069"/>
<dbReference type="PROSITE" id="PS00463">
    <property type="entry name" value="ZN2_CY6_FUNGAL_1"/>
    <property type="match status" value="1"/>
</dbReference>
<dbReference type="Gene3D" id="4.10.240.10">
    <property type="entry name" value="Zn(2)-C6 fungal-type DNA-binding domain"/>
    <property type="match status" value="1"/>
</dbReference>
<dbReference type="GO" id="GO:0000981">
    <property type="term" value="F:DNA-binding transcription factor activity, RNA polymerase II-specific"/>
    <property type="evidence" value="ECO:0007669"/>
    <property type="project" value="InterPro"/>
</dbReference>
<dbReference type="EMBL" id="LT598466">
    <property type="protein sequence ID" value="SCU82963.1"/>
    <property type="molecule type" value="Genomic_DNA"/>
</dbReference>
<evidence type="ECO:0000256" key="5">
    <source>
        <dbReference type="ARBA" id="ARBA00023163"/>
    </source>
</evidence>
<keyword evidence="5" id="KW-0804">Transcription</keyword>
<evidence type="ECO:0000313" key="9">
    <source>
        <dbReference type="Proteomes" id="UP000191024"/>
    </source>
</evidence>
<keyword evidence="9" id="KW-1185">Reference proteome</keyword>
<dbReference type="CDD" id="cd00067">
    <property type="entry name" value="GAL4"/>
    <property type="match status" value="1"/>
</dbReference>
<keyword evidence="6" id="KW-0539">Nucleus</keyword>
<proteinExistence type="predicted"/>
<evidence type="ECO:0000256" key="1">
    <source>
        <dbReference type="ARBA" id="ARBA00022723"/>
    </source>
</evidence>
<name>A0A1G4J069_9SACH</name>
<evidence type="ECO:0000313" key="8">
    <source>
        <dbReference type="EMBL" id="SCU82963.1"/>
    </source>
</evidence>
<dbReference type="InterPro" id="IPR050675">
    <property type="entry name" value="OAF3"/>
</dbReference>
<dbReference type="GO" id="GO:0005634">
    <property type="term" value="C:nucleus"/>
    <property type="evidence" value="ECO:0007669"/>
    <property type="project" value="TreeGrafter"/>
</dbReference>
<dbReference type="GO" id="GO:0045944">
    <property type="term" value="P:positive regulation of transcription by RNA polymerase II"/>
    <property type="evidence" value="ECO:0007669"/>
    <property type="project" value="TreeGrafter"/>
</dbReference>
<gene>
    <name evidence="8" type="ORF">LAMI_0C01508G</name>
</gene>
<keyword evidence="3" id="KW-0805">Transcription regulation</keyword>
<keyword evidence="2" id="KW-0862">Zinc</keyword>
<dbReference type="Pfam" id="PF00172">
    <property type="entry name" value="Zn_clus"/>
    <property type="match status" value="1"/>
</dbReference>
<evidence type="ECO:0000256" key="4">
    <source>
        <dbReference type="ARBA" id="ARBA00023125"/>
    </source>
</evidence>
<dbReference type="Proteomes" id="UP000191024">
    <property type="component" value="Chromosome C"/>
</dbReference>
<dbReference type="OrthoDB" id="4034754at2759"/>
<dbReference type="SMART" id="SM00066">
    <property type="entry name" value="GAL4"/>
    <property type="match status" value="1"/>
</dbReference>
<organism evidence="8 9">
    <name type="scientific">Lachancea mirantina</name>
    <dbReference type="NCBI Taxonomy" id="1230905"/>
    <lineage>
        <taxon>Eukaryota</taxon>
        <taxon>Fungi</taxon>
        <taxon>Dikarya</taxon>
        <taxon>Ascomycota</taxon>
        <taxon>Saccharomycotina</taxon>
        <taxon>Saccharomycetes</taxon>
        <taxon>Saccharomycetales</taxon>
        <taxon>Saccharomycetaceae</taxon>
        <taxon>Lachancea</taxon>
    </lineage>
</organism>
<reference evidence="9" key="1">
    <citation type="submission" date="2016-03" db="EMBL/GenBank/DDBJ databases">
        <authorList>
            <person name="Devillers H."/>
        </authorList>
    </citation>
    <scope>NUCLEOTIDE SEQUENCE [LARGE SCALE GENOMIC DNA]</scope>
</reference>
<protein>
    <submittedName>
        <fullName evidence="8">LAMI_0C01508g1_1</fullName>
    </submittedName>
</protein>
<evidence type="ECO:0000259" key="7">
    <source>
        <dbReference type="PROSITE" id="PS50048"/>
    </source>
</evidence>
<evidence type="ECO:0000256" key="2">
    <source>
        <dbReference type="ARBA" id="ARBA00022833"/>
    </source>
</evidence>
<dbReference type="GO" id="GO:0008270">
    <property type="term" value="F:zinc ion binding"/>
    <property type="evidence" value="ECO:0007669"/>
    <property type="project" value="InterPro"/>
</dbReference>
<dbReference type="SUPFAM" id="SSF57701">
    <property type="entry name" value="Zn2/Cys6 DNA-binding domain"/>
    <property type="match status" value="1"/>
</dbReference>
<feature type="domain" description="Zn(2)-C6 fungal-type" evidence="7">
    <location>
        <begin position="17"/>
        <end position="47"/>
    </location>
</feature>
<dbReference type="GO" id="GO:0000978">
    <property type="term" value="F:RNA polymerase II cis-regulatory region sequence-specific DNA binding"/>
    <property type="evidence" value="ECO:0007669"/>
    <property type="project" value="TreeGrafter"/>
</dbReference>
<evidence type="ECO:0000256" key="3">
    <source>
        <dbReference type="ARBA" id="ARBA00023015"/>
    </source>
</evidence>
<dbReference type="InterPro" id="IPR001138">
    <property type="entry name" value="Zn2Cys6_DnaBD"/>
</dbReference>
<sequence length="782" mass="89833">MSRFETKRKPKQIASFACKNCRQRKRRCTREKPLCARCGRLGVSCVYELPPKHLIKSETTSLASPLLVPAAAEASAVEAPSVSASFSRVPPELIQTSLELQLASVEPPVTTGRPMHFMRPTHPLRWHFTTTLDLDSHVQRDPFQLEFITSAIACGPQLARRHPSTSDVGRLWFSLAVENIDLFRHVLSQAYRAPPSTPWAPRRPFESPHLLSPGAPADEPWKQLAQEIASILPPVHAIELLKVQFYQHVYTICPWLNIPAFEHCIKDLIISEFNGRPLINLGTENHTSKMTNLAILLLVLRMGYMCLYHYNKNAEQNAATKGWTSSLLRENRVPRDVIILVKRCLQSLEIYEKPTPDILCCMIYLRTLLPLEDSDIWTLMGTKNASLIEAISYLASEMQLESNTLSDDPTVSVQDRLYRRKLWLAVCSENLHEYTLCGGVPYVKAEQLHLFCDHYKVFDDYRAISMGNLESDDQIELDYHVLLLKNHQFLEICCGLEEENVSAEEFLINKTRENDILIQFYKDAFQDNNFLDSKHEDRDLVQCLRCSSGKVPIRIGRVQYLAQFKTKLFFLLKRLSNSSLLMFYYEKMCLFSESLDSFTEFKRYLLESTSLILTIIDNLKSYSLGELSELLLPAMKYIMANTISPFCDRAMMVLHGIILRFAHLQEYLLTQGDSDCLTVMQEIMTRFSLILNTAQESMSQEYLPPTALLRNGHFLRLHEVGQLLDSVHEYASLSENFMTKHQDVIKICVPGYLEYYSVAIKQVDLDFLNQYLETLKIDRENI</sequence>
<accession>A0A1G4J069</accession>
<dbReference type="CDD" id="cd12148">
    <property type="entry name" value="fungal_TF_MHR"/>
    <property type="match status" value="1"/>
</dbReference>
<dbReference type="PANTHER" id="PTHR31069:SF12">
    <property type="entry name" value="TRANSCRIPTION FACTOR DOMAIN-CONTAINING PROTEIN"/>
    <property type="match status" value="1"/>
</dbReference>
<dbReference type="PROSITE" id="PS50048">
    <property type="entry name" value="ZN2_CY6_FUNGAL_2"/>
    <property type="match status" value="1"/>
</dbReference>
<dbReference type="AlphaFoldDB" id="A0A1G4J069"/>
<dbReference type="PANTHER" id="PTHR31069">
    <property type="entry name" value="OLEATE-ACTIVATED TRANSCRIPTION FACTOR 1-RELATED"/>
    <property type="match status" value="1"/>
</dbReference>
<dbReference type="InterPro" id="IPR036864">
    <property type="entry name" value="Zn2-C6_fun-type_DNA-bd_sf"/>
</dbReference>